<dbReference type="RefSeq" id="WP_380230890.1">
    <property type="nucleotide sequence ID" value="NZ_JBHSVH010000002.1"/>
</dbReference>
<feature type="chain" id="PRO_5045614667" evidence="2">
    <location>
        <begin position="27"/>
        <end position="291"/>
    </location>
</feature>
<dbReference type="Proteomes" id="UP001596435">
    <property type="component" value="Unassembled WGS sequence"/>
</dbReference>
<feature type="domain" description="Rv2525c-like glycoside hydrolase-like" evidence="3">
    <location>
        <begin position="77"/>
        <end position="285"/>
    </location>
</feature>
<reference evidence="5" key="1">
    <citation type="journal article" date="2019" name="Int. J. Syst. Evol. Microbiol.">
        <title>The Global Catalogue of Microorganisms (GCM) 10K type strain sequencing project: providing services to taxonomists for standard genome sequencing and annotation.</title>
        <authorList>
            <consortium name="The Broad Institute Genomics Platform"/>
            <consortium name="The Broad Institute Genome Sequencing Center for Infectious Disease"/>
            <person name="Wu L."/>
            <person name="Ma J."/>
        </authorList>
    </citation>
    <scope>NUCLEOTIDE SEQUENCE [LARGE SCALE GENOMIC DNA]</scope>
    <source>
        <strain evidence="5">CGMCC 1.12859</strain>
    </source>
</reference>
<keyword evidence="4" id="KW-0378">Hydrolase</keyword>
<gene>
    <name evidence="4" type="ORF">ACFQMG_09785</name>
</gene>
<accession>A0ABW2FU74</accession>
<keyword evidence="5" id="KW-1185">Reference proteome</keyword>
<evidence type="ECO:0000313" key="5">
    <source>
        <dbReference type="Proteomes" id="UP001596435"/>
    </source>
</evidence>
<sequence length="291" mass="30072">MRYLGSAAVGAATLALLLATGGPAAAAAAAGVPPPAGRADHHRAAPPGAGRFDDSPRTYRGPGFDTCTAPSLDAMQAWWDDSAYGAVGIYTSGRQRGCSQPRLTADWVARARAMGWSFMPTHVGRQAPCSTNANKPAHIDPGDAVGQGEEEAAEAVDALRSLGIAQGSPVYLDIEAYPRGDADCSRAVVDFATGWTDGLHEAGYLAGFYSSAESGVADLAAAARDGAGPLPDAVWYARWDDKATTTDGAGALNPDLWTDHGRIHQHHGNVAETHGGVSLTVDRDELDAPVA</sequence>
<protein>
    <submittedName>
        <fullName evidence="4">Glycoside hydrolase domain-containing protein</fullName>
    </submittedName>
</protein>
<evidence type="ECO:0000256" key="1">
    <source>
        <dbReference type="SAM" id="MobiDB-lite"/>
    </source>
</evidence>
<dbReference type="InterPro" id="IPR017853">
    <property type="entry name" value="GH"/>
</dbReference>
<dbReference type="Gene3D" id="3.20.20.80">
    <property type="entry name" value="Glycosidases"/>
    <property type="match status" value="1"/>
</dbReference>
<comment type="caution">
    <text evidence="4">The sequence shown here is derived from an EMBL/GenBank/DDBJ whole genome shotgun (WGS) entry which is preliminary data.</text>
</comment>
<organism evidence="4 5">
    <name type="scientific">Kitasatospora paranensis</name>
    <dbReference type="NCBI Taxonomy" id="258053"/>
    <lineage>
        <taxon>Bacteria</taxon>
        <taxon>Bacillati</taxon>
        <taxon>Actinomycetota</taxon>
        <taxon>Actinomycetes</taxon>
        <taxon>Kitasatosporales</taxon>
        <taxon>Streptomycetaceae</taxon>
        <taxon>Kitasatospora</taxon>
    </lineage>
</organism>
<evidence type="ECO:0000259" key="3">
    <source>
        <dbReference type="Pfam" id="PF08924"/>
    </source>
</evidence>
<name>A0ABW2FU74_9ACTN</name>
<dbReference type="InterPro" id="IPR015020">
    <property type="entry name" value="Rv2525c-like_Glyco_Hydro-like"/>
</dbReference>
<dbReference type="Pfam" id="PF08924">
    <property type="entry name" value="Rv2525c_GlyHyd-like"/>
    <property type="match status" value="1"/>
</dbReference>
<evidence type="ECO:0000256" key="2">
    <source>
        <dbReference type="SAM" id="SignalP"/>
    </source>
</evidence>
<feature type="signal peptide" evidence="2">
    <location>
        <begin position="1"/>
        <end position="26"/>
    </location>
</feature>
<keyword evidence="2" id="KW-0732">Signal</keyword>
<dbReference type="EMBL" id="JBHTAJ010000014">
    <property type="protein sequence ID" value="MFC7179848.1"/>
    <property type="molecule type" value="Genomic_DNA"/>
</dbReference>
<evidence type="ECO:0000313" key="4">
    <source>
        <dbReference type="EMBL" id="MFC7179848.1"/>
    </source>
</evidence>
<dbReference type="SUPFAM" id="SSF51445">
    <property type="entry name" value="(Trans)glycosidases"/>
    <property type="match status" value="1"/>
</dbReference>
<proteinExistence type="predicted"/>
<feature type="region of interest" description="Disordered" evidence="1">
    <location>
        <begin position="30"/>
        <end position="64"/>
    </location>
</feature>
<dbReference type="GO" id="GO:0016787">
    <property type="term" value="F:hydrolase activity"/>
    <property type="evidence" value="ECO:0007669"/>
    <property type="project" value="UniProtKB-KW"/>
</dbReference>